<keyword evidence="1" id="KW-0694">RNA-binding</keyword>
<name>A0A9W9DLK7_9AGAR</name>
<evidence type="ECO:0000259" key="3">
    <source>
        <dbReference type="SMART" id="SM00322"/>
    </source>
</evidence>
<reference evidence="4" key="1">
    <citation type="submission" date="2022-08" db="EMBL/GenBank/DDBJ databases">
        <title>A Global Phylogenomic Analysis of the Shiitake Genus Lentinula.</title>
        <authorList>
            <consortium name="DOE Joint Genome Institute"/>
            <person name="Sierra-Patev S."/>
            <person name="Min B."/>
            <person name="Naranjo-Ortiz M."/>
            <person name="Looney B."/>
            <person name="Konkel Z."/>
            <person name="Slot J.C."/>
            <person name="Sakamoto Y."/>
            <person name="Steenwyk J.L."/>
            <person name="Rokas A."/>
            <person name="Carro J."/>
            <person name="Camarero S."/>
            <person name="Ferreira P."/>
            <person name="Molpeceres G."/>
            <person name="Ruiz-Duenas F.J."/>
            <person name="Serrano A."/>
            <person name="Henrissat B."/>
            <person name="Drula E."/>
            <person name="Hughes K.W."/>
            <person name="Mata J.L."/>
            <person name="Ishikawa N.K."/>
            <person name="Vargas-Isla R."/>
            <person name="Ushijima S."/>
            <person name="Smith C.A."/>
            <person name="Ahrendt S."/>
            <person name="Andreopoulos W."/>
            <person name="He G."/>
            <person name="Labutti K."/>
            <person name="Lipzen A."/>
            <person name="Ng V."/>
            <person name="Riley R."/>
            <person name="Sandor L."/>
            <person name="Barry K."/>
            <person name="Martinez A.T."/>
            <person name="Xiao Y."/>
            <person name="Gibbons J.G."/>
            <person name="Terashima K."/>
            <person name="Grigoriev I.V."/>
            <person name="Hibbett D.S."/>
        </authorList>
    </citation>
    <scope>NUCLEOTIDE SEQUENCE</scope>
    <source>
        <strain evidence="4">JLM2183</strain>
    </source>
</reference>
<feature type="domain" description="K Homology" evidence="3">
    <location>
        <begin position="72"/>
        <end position="141"/>
    </location>
</feature>
<evidence type="ECO:0000256" key="2">
    <source>
        <dbReference type="SAM" id="MobiDB-lite"/>
    </source>
</evidence>
<comment type="caution">
    <text evidence="4">The sequence shown here is derived from an EMBL/GenBank/DDBJ whole genome shotgun (WGS) entry which is preliminary data.</text>
</comment>
<dbReference type="EMBL" id="JAOTPV010000012">
    <property type="protein sequence ID" value="KAJ4476246.1"/>
    <property type="molecule type" value="Genomic_DNA"/>
</dbReference>
<dbReference type="Proteomes" id="UP001150266">
    <property type="component" value="Unassembled WGS sequence"/>
</dbReference>
<organism evidence="4 5">
    <name type="scientific">Lentinula aciculospora</name>
    <dbReference type="NCBI Taxonomy" id="153920"/>
    <lineage>
        <taxon>Eukaryota</taxon>
        <taxon>Fungi</taxon>
        <taxon>Dikarya</taxon>
        <taxon>Basidiomycota</taxon>
        <taxon>Agaricomycotina</taxon>
        <taxon>Agaricomycetes</taxon>
        <taxon>Agaricomycetidae</taxon>
        <taxon>Agaricales</taxon>
        <taxon>Marasmiineae</taxon>
        <taxon>Omphalotaceae</taxon>
        <taxon>Lentinula</taxon>
    </lineage>
</organism>
<dbReference type="AlphaFoldDB" id="A0A9W9DLK7"/>
<gene>
    <name evidence="4" type="ORF">J3R30DRAFT_3683586</name>
</gene>
<feature type="compositionally biased region" description="Low complexity" evidence="2">
    <location>
        <begin position="29"/>
        <end position="38"/>
    </location>
</feature>
<feature type="compositionally biased region" description="Polar residues" evidence="2">
    <location>
        <begin position="210"/>
        <end position="223"/>
    </location>
</feature>
<sequence length="373" mass="39920">MSTSLDVLSVKIDTLINTLSEVAVTLRSTTTTSTATPVPKKKGKKAAPTPAATSSAPVKAQLRLPTTSADLEKLTIQVSVPDASAGHLVGRAGAGLQQIHNFSRARISVPPSGSSGARLVTIRGSRREVGDALVAIGKRLAGRRVRVNRPVKKTDTKGKASALPPNPLPTPTGTRPSTTSVSVDTPLSSTVSSSRSTTPVPPEPMLVSTPVGTAQPTPMSVSVPTALPTTPPTSQMDLREGPDFGRWLVVPDHLGEVEDDEGIRARIYHGLIRTFVYKKVFDSDGYEIVSDTEFGAKVVIHLSVLEWGSVDNDMSQGTVQVEAYSNTFEKQKKAKQKEKKGKKPAMPESDLGFELVMESQLYNKSKLQKKQKH</sequence>
<dbReference type="OrthoDB" id="3056080at2759"/>
<evidence type="ECO:0000256" key="1">
    <source>
        <dbReference type="PROSITE-ProRule" id="PRU00117"/>
    </source>
</evidence>
<feature type="compositionally biased region" description="Basic residues" evidence="2">
    <location>
        <begin position="332"/>
        <end position="343"/>
    </location>
</feature>
<feature type="compositionally biased region" description="Low complexity" evidence="2">
    <location>
        <begin position="46"/>
        <end position="58"/>
    </location>
</feature>
<feature type="region of interest" description="Disordered" evidence="2">
    <location>
        <begin position="332"/>
        <end position="351"/>
    </location>
</feature>
<dbReference type="InterPro" id="IPR004088">
    <property type="entry name" value="KH_dom_type_1"/>
</dbReference>
<dbReference type="Pfam" id="PF00013">
    <property type="entry name" value="KH_1"/>
    <property type="match status" value="1"/>
</dbReference>
<dbReference type="InterPro" id="IPR036612">
    <property type="entry name" value="KH_dom_type_1_sf"/>
</dbReference>
<evidence type="ECO:0000313" key="5">
    <source>
        <dbReference type="Proteomes" id="UP001150266"/>
    </source>
</evidence>
<feature type="region of interest" description="Disordered" evidence="2">
    <location>
        <begin position="145"/>
        <end position="235"/>
    </location>
</feature>
<proteinExistence type="predicted"/>
<dbReference type="PROSITE" id="PS50084">
    <property type="entry name" value="KH_TYPE_1"/>
    <property type="match status" value="1"/>
</dbReference>
<protein>
    <recommendedName>
        <fullName evidence="3">K Homology domain-containing protein</fullName>
    </recommendedName>
</protein>
<dbReference type="SUPFAM" id="SSF54791">
    <property type="entry name" value="Eukaryotic type KH-domain (KH-domain type I)"/>
    <property type="match status" value="1"/>
</dbReference>
<feature type="compositionally biased region" description="Low complexity" evidence="2">
    <location>
        <begin position="171"/>
        <end position="198"/>
    </location>
</feature>
<dbReference type="SMART" id="SM00322">
    <property type="entry name" value="KH"/>
    <property type="match status" value="1"/>
</dbReference>
<dbReference type="CDD" id="cd00105">
    <property type="entry name" value="KH-I"/>
    <property type="match status" value="1"/>
</dbReference>
<keyword evidence="5" id="KW-1185">Reference proteome</keyword>
<dbReference type="GO" id="GO:0003723">
    <property type="term" value="F:RNA binding"/>
    <property type="evidence" value="ECO:0007669"/>
    <property type="project" value="UniProtKB-UniRule"/>
</dbReference>
<dbReference type="Gene3D" id="3.30.1370.10">
    <property type="entry name" value="K Homology domain, type 1"/>
    <property type="match status" value="1"/>
</dbReference>
<feature type="region of interest" description="Disordered" evidence="2">
    <location>
        <begin position="29"/>
        <end position="58"/>
    </location>
</feature>
<evidence type="ECO:0000313" key="4">
    <source>
        <dbReference type="EMBL" id="KAJ4476246.1"/>
    </source>
</evidence>
<dbReference type="InterPro" id="IPR004087">
    <property type="entry name" value="KH_dom"/>
</dbReference>
<accession>A0A9W9DLK7</accession>